<gene>
    <name evidence="2" type="ORF">G4D64_06525</name>
    <name evidence="1" type="ORF">H1Z61_06560</name>
</gene>
<proteinExistence type="predicted"/>
<name>A0A6B3VZL4_9BACI</name>
<evidence type="ECO:0000313" key="3">
    <source>
        <dbReference type="Proteomes" id="UP000472971"/>
    </source>
</evidence>
<keyword evidence="3" id="KW-1185">Reference proteome</keyword>
<dbReference type="EMBL" id="JACEIO010000011">
    <property type="protein sequence ID" value="MBA4536816.1"/>
    <property type="molecule type" value="Genomic_DNA"/>
</dbReference>
<sequence length="117" mass="13561">MLCNCKQLKSIKLEADIGAEPIWCLECGYNLDLDGLRITDDLLREIEHWSSIYGEWIDWDSDTLKPNASELEYKHNSIGENLANKLAAQLNGKYKIKFSPSSIARKYLEHFRELRSK</sequence>
<protein>
    <submittedName>
        <fullName evidence="2">Uncharacterized protein</fullName>
    </submittedName>
</protein>
<organism evidence="2 3">
    <name type="scientific">Bacillus aquiflavi</name>
    <dbReference type="NCBI Taxonomy" id="2672567"/>
    <lineage>
        <taxon>Bacteria</taxon>
        <taxon>Bacillati</taxon>
        <taxon>Bacillota</taxon>
        <taxon>Bacilli</taxon>
        <taxon>Bacillales</taxon>
        <taxon>Bacillaceae</taxon>
        <taxon>Bacillus</taxon>
    </lineage>
</organism>
<comment type="caution">
    <text evidence="2">The sequence shown here is derived from an EMBL/GenBank/DDBJ whole genome shotgun (WGS) entry which is preliminary data.</text>
</comment>
<reference evidence="1 4" key="2">
    <citation type="submission" date="2020-07" db="EMBL/GenBank/DDBJ databases">
        <authorList>
            <person name="Feng H."/>
        </authorList>
    </citation>
    <scope>NUCLEOTIDE SEQUENCE [LARGE SCALE GENOMIC DNA]</scope>
    <source>
        <strain evidence="4">s-12</strain>
        <strain evidence="1">S-12</strain>
    </source>
</reference>
<evidence type="ECO:0000313" key="4">
    <source>
        <dbReference type="Proteomes" id="UP000570010"/>
    </source>
</evidence>
<reference evidence="2 3" key="1">
    <citation type="submission" date="2020-02" db="EMBL/GenBank/DDBJ databases">
        <title>Bacillus aquiflavi sp. nov., isolated from yellow water of strong flavor Chinese baijiu in Yibin region of China.</title>
        <authorList>
            <person name="Xie J."/>
        </authorList>
    </citation>
    <scope>NUCLEOTIDE SEQUENCE [LARGE SCALE GENOMIC DNA]</scope>
    <source>
        <strain evidence="2 3">3H-10</strain>
    </source>
</reference>
<dbReference type="Proteomes" id="UP000472971">
    <property type="component" value="Unassembled WGS sequence"/>
</dbReference>
<accession>A0A6B3VZL4</accession>
<evidence type="ECO:0000313" key="2">
    <source>
        <dbReference type="EMBL" id="NEY81183.1"/>
    </source>
</evidence>
<evidence type="ECO:0000313" key="1">
    <source>
        <dbReference type="EMBL" id="MBA4536816.1"/>
    </source>
</evidence>
<dbReference type="Proteomes" id="UP000570010">
    <property type="component" value="Unassembled WGS sequence"/>
</dbReference>
<dbReference type="AlphaFoldDB" id="A0A6B3VZL4"/>
<dbReference type="RefSeq" id="WP_163241373.1">
    <property type="nucleotide sequence ID" value="NZ_CP082780.1"/>
</dbReference>
<dbReference type="EMBL" id="JAAIWN010000011">
    <property type="protein sequence ID" value="NEY81183.1"/>
    <property type="molecule type" value="Genomic_DNA"/>
</dbReference>